<evidence type="ECO:0000313" key="1">
    <source>
        <dbReference type="EMBL" id="GAA0578326.1"/>
    </source>
</evidence>
<evidence type="ECO:0000313" key="2">
    <source>
        <dbReference type="Proteomes" id="UP001500668"/>
    </source>
</evidence>
<name>A0ABP3Q252_9ACTN</name>
<accession>A0ABP3Q252</accession>
<keyword evidence="2" id="KW-1185">Reference proteome</keyword>
<dbReference type="EMBL" id="BAAACA010000003">
    <property type="protein sequence ID" value="GAA0578326.1"/>
    <property type="molecule type" value="Genomic_DNA"/>
</dbReference>
<protein>
    <submittedName>
        <fullName evidence="1">Uncharacterized protein</fullName>
    </submittedName>
</protein>
<gene>
    <name evidence="1" type="ORF">GCM10010394_03560</name>
</gene>
<dbReference type="Proteomes" id="UP001500668">
    <property type="component" value="Unassembled WGS sequence"/>
</dbReference>
<reference evidence="2" key="1">
    <citation type="journal article" date="2019" name="Int. J. Syst. Evol. Microbiol.">
        <title>The Global Catalogue of Microorganisms (GCM) 10K type strain sequencing project: providing services to taxonomists for standard genome sequencing and annotation.</title>
        <authorList>
            <consortium name="The Broad Institute Genomics Platform"/>
            <consortium name="The Broad Institute Genome Sequencing Center for Infectious Disease"/>
            <person name="Wu L."/>
            <person name="Ma J."/>
        </authorList>
    </citation>
    <scope>NUCLEOTIDE SEQUENCE [LARGE SCALE GENOMIC DNA]</scope>
    <source>
        <strain evidence="2">JCM 5067</strain>
    </source>
</reference>
<organism evidence="1 2">
    <name type="scientific">Streptomyces crystallinus</name>
    <dbReference type="NCBI Taxonomy" id="68191"/>
    <lineage>
        <taxon>Bacteria</taxon>
        <taxon>Bacillati</taxon>
        <taxon>Actinomycetota</taxon>
        <taxon>Actinomycetes</taxon>
        <taxon>Kitasatosporales</taxon>
        <taxon>Streptomycetaceae</taxon>
        <taxon>Streptomyces</taxon>
    </lineage>
</organism>
<comment type="caution">
    <text evidence="1">The sequence shown here is derived from an EMBL/GenBank/DDBJ whole genome shotgun (WGS) entry which is preliminary data.</text>
</comment>
<proteinExistence type="predicted"/>
<sequence length="73" mass="6901">MAAKACGLGLAEEEFEGGAQVVAAEGAQPAGALPGEFPGQLEELAAQLEGPGAAERLQALGAGRVDPGGAGGG</sequence>